<dbReference type="HOGENOM" id="CLU_006586_16_0_11"/>
<dbReference type="InterPro" id="IPR019826">
    <property type="entry name" value="Carboxylesterase_B_AS"/>
</dbReference>
<evidence type="ECO:0000313" key="5">
    <source>
        <dbReference type="EMBL" id="EKX92507.1"/>
    </source>
</evidence>
<evidence type="ECO:0000256" key="2">
    <source>
        <dbReference type="ARBA" id="ARBA00022801"/>
    </source>
</evidence>
<comment type="similarity">
    <text evidence="1 3">Belongs to the type-B carboxylesterase/lipase family.</text>
</comment>
<dbReference type="AlphaFoldDB" id="L1MMN5"/>
<dbReference type="InterPro" id="IPR002018">
    <property type="entry name" value="CarbesteraseB"/>
</dbReference>
<dbReference type="Pfam" id="PF00135">
    <property type="entry name" value="COesterase"/>
    <property type="match status" value="1"/>
</dbReference>
<comment type="caution">
    <text evidence="5">The sequence shown here is derived from an EMBL/GenBank/DDBJ whole genome shotgun (WGS) entry which is preliminary data.</text>
</comment>
<dbReference type="InterPro" id="IPR029058">
    <property type="entry name" value="AB_hydrolase_fold"/>
</dbReference>
<evidence type="ECO:0000256" key="1">
    <source>
        <dbReference type="ARBA" id="ARBA00005964"/>
    </source>
</evidence>
<dbReference type="RefSeq" id="WP_006061870.1">
    <property type="nucleotide sequence ID" value="NZ_KB290821.1"/>
</dbReference>
<keyword evidence="6" id="KW-1185">Reference proteome</keyword>
<dbReference type="EC" id="3.1.1.-" evidence="3"/>
<reference evidence="5 6" key="1">
    <citation type="submission" date="2012-05" db="EMBL/GenBank/DDBJ databases">
        <authorList>
            <person name="Weinstock G."/>
            <person name="Sodergren E."/>
            <person name="Lobos E.A."/>
            <person name="Fulton L."/>
            <person name="Fulton R."/>
            <person name="Courtney L."/>
            <person name="Fronick C."/>
            <person name="O'Laughlin M."/>
            <person name="Godfrey J."/>
            <person name="Wilson R.M."/>
            <person name="Miner T."/>
            <person name="Farmer C."/>
            <person name="Delehaunty K."/>
            <person name="Cordes M."/>
            <person name="Minx P."/>
            <person name="Tomlinson C."/>
            <person name="Chen J."/>
            <person name="Wollam A."/>
            <person name="Pepin K.H."/>
            <person name="Bhonagiri V."/>
            <person name="Zhang X."/>
            <person name="Suruliraj S."/>
            <person name="Warren W."/>
            <person name="Mitreva M."/>
            <person name="Mardis E.R."/>
            <person name="Wilson R.K."/>
        </authorList>
    </citation>
    <scope>NUCLEOTIDE SEQUENCE [LARGE SCALE GENOMIC DNA]</scope>
    <source>
        <strain evidence="5 6">F0235</strain>
    </source>
</reference>
<dbReference type="PANTHER" id="PTHR11559">
    <property type="entry name" value="CARBOXYLESTERASE"/>
    <property type="match status" value="1"/>
</dbReference>
<dbReference type="SUPFAM" id="SSF53474">
    <property type="entry name" value="alpha/beta-Hydrolases"/>
    <property type="match status" value="1"/>
</dbReference>
<proteinExistence type="inferred from homology"/>
<dbReference type="PROSITE" id="PS00122">
    <property type="entry name" value="CARBOXYLESTERASE_B_1"/>
    <property type="match status" value="1"/>
</dbReference>
<dbReference type="EMBL" id="AMEM01000005">
    <property type="protein sequence ID" value="EKX92507.1"/>
    <property type="molecule type" value="Genomic_DNA"/>
</dbReference>
<dbReference type="GeneID" id="84896627"/>
<dbReference type="OrthoDB" id="3199405at2"/>
<dbReference type="ESTHER" id="9cory-l1mmn5">
    <property type="family name" value="Carb_B_Bacteria"/>
</dbReference>
<gene>
    <name evidence="5" type="ORF">HMPREF9997_00173</name>
</gene>
<dbReference type="eggNOG" id="COG2272">
    <property type="taxonomic scope" value="Bacteria"/>
</dbReference>
<evidence type="ECO:0000313" key="6">
    <source>
        <dbReference type="Proteomes" id="UP000010445"/>
    </source>
</evidence>
<name>L1MMN5_9CORY</name>
<sequence>MTMEIVVRTSQGLVAGLVDNGVRTWRGVPFGADTSGKHRWRAPRAAHQWRGVRDCTAYGPIAPQPIYSWTDQVQGSEDCLNLDIVRPDSDDELPVVVYLHGGSFIVGASHQSVLQGHTFVKNLDVVYVSINFRLGALGYLNMHSVGEGDCVANPAIRDQLLALQWVHENIAAFGGDPTNVTLMGESAGGAAVTTLMCVPSARGLFHRAIAQSAPIAAVHSAAQSEFWARELAYHMAMPRHSSITDLRLESADDVVRAGQSMMWRSREFLQLNPCYCPTVDGSFVLQHPVEAFNQGNQVRVPLLIGTNRDETSFSKLFYLRQSARGKAAQRMLNAFDPSNTERVLSAYWGAVERQHFSELLCDALFWAPSLKVAQAHSRVAPTWMYRFDFAPKALKMLGIGAMHSLELLAVFGDADASRTRSLARWGGDGELEEVTEFIQYLWGNFIHVGSPGWEWPRYQMPTDTRPGRATMIFNTESELVFDPRAGRRKAWSGFNMLEWDGVSPR</sequence>
<dbReference type="InterPro" id="IPR050309">
    <property type="entry name" value="Type-B_Carboxylest/Lipase"/>
</dbReference>
<dbReference type="PATRIC" id="fig|1035195.3.peg.163"/>
<evidence type="ECO:0000256" key="3">
    <source>
        <dbReference type="RuleBase" id="RU361235"/>
    </source>
</evidence>
<feature type="domain" description="Carboxylesterase type B" evidence="4">
    <location>
        <begin position="5"/>
        <end position="458"/>
    </location>
</feature>
<organism evidence="5 6">
    <name type="scientific">Corynebacterium durum F0235</name>
    <dbReference type="NCBI Taxonomy" id="1035195"/>
    <lineage>
        <taxon>Bacteria</taxon>
        <taxon>Bacillati</taxon>
        <taxon>Actinomycetota</taxon>
        <taxon>Actinomycetes</taxon>
        <taxon>Mycobacteriales</taxon>
        <taxon>Corynebacteriaceae</taxon>
        <taxon>Corynebacterium</taxon>
    </lineage>
</organism>
<evidence type="ECO:0000259" key="4">
    <source>
        <dbReference type="Pfam" id="PF00135"/>
    </source>
</evidence>
<dbReference type="STRING" id="1035195.HMPREF9997_00173"/>
<keyword evidence="2 3" id="KW-0378">Hydrolase</keyword>
<dbReference type="Gene3D" id="3.40.50.1820">
    <property type="entry name" value="alpha/beta hydrolase"/>
    <property type="match status" value="1"/>
</dbReference>
<dbReference type="Proteomes" id="UP000010445">
    <property type="component" value="Unassembled WGS sequence"/>
</dbReference>
<protein>
    <recommendedName>
        <fullName evidence="3">Carboxylic ester hydrolase</fullName>
        <ecNumber evidence="3">3.1.1.-</ecNumber>
    </recommendedName>
</protein>
<dbReference type="GO" id="GO:0016787">
    <property type="term" value="F:hydrolase activity"/>
    <property type="evidence" value="ECO:0007669"/>
    <property type="project" value="UniProtKB-KW"/>
</dbReference>
<accession>L1MMN5</accession>